<reference evidence="3" key="1">
    <citation type="submission" date="2017-09" db="EMBL/GenBank/DDBJ databases">
        <title>FDA dAtabase for Regulatory Grade micrObial Sequences (FDA-ARGOS): Supporting development and validation of Infectious Disease Dx tests.</title>
        <authorList>
            <person name="Minogue T."/>
            <person name="Wolcott M."/>
            <person name="Wasieloski L."/>
            <person name="Aguilar W."/>
            <person name="Moore D."/>
            <person name="Tallon L."/>
            <person name="Sadzewicz L."/>
            <person name="Ott S."/>
            <person name="Zhao X."/>
            <person name="Nagaraj S."/>
            <person name="Vavikolanu K."/>
            <person name="Aluvathingal J."/>
            <person name="Nadendla S."/>
            <person name="Sichtig H."/>
        </authorList>
    </citation>
    <scope>NUCLEOTIDE SEQUENCE [LARGE SCALE GENOMIC DNA]</scope>
    <source>
        <strain evidence="3">FDAARGOS_390</strain>
    </source>
</reference>
<evidence type="ECO:0000313" key="2">
    <source>
        <dbReference type="EMBL" id="PEH36594.1"/>
    </source>
</evidence>
<sequence>MKLTGVGLYTYPEAALLTRIPLRELRRWLDGYSYRDPHKEQPVEVPPLWTTEFDQQIEGIGFHDLLEVRFVRAFRQHGVSLQTIRIASQRARELFATDYPFTSRQFRTDGRTIFASAMEETGETELLDLVRKQYAFRRIIEPSLYSGIEFGADQVAARWYPTPRSKAVVLDPAIAFGKPVVTDGAVRTSILHDAFIAEGDRHLVAKLYEVPVASVDAAIAFEESLVAT</sequence>
<dbReference type="RefSeq" id="WP_098153498.1">
    <property type="nucleotide sequence ID" value="NZ_CADEQK010000037.1"/>
</dbReference>
<dbReference type="EMBL" id="PDDY01000004">
    <property type="protein sequence ID" value="PEH36594.1"/>
    <property type="molecule type" value="Genomic_DNA"/>
</dbReference>
<dbReference type="Pfam" id="PF21321">
    <property type="entry name" value="HTH_66"/>
    <property type="match status" value="1"/>
</dbReference>
<comment type="caution">
    <text evidence="2">The sequence shown here is derived from an EMBL/GenBank/DDBJ whole genome shotgun (WGS) entry which is preliminary data.</text>
</comment>
<name>A0A2A7RYX0_BURGA</name>
<organism evidence="2 3">
    <name type="scientific">Burkholderia gladioli</name>
    <name type="common">Pseudomonas marginata</name>
    <name type="synonym">Phytomonas marginata</name>
    <dbReference type="NCBI Taxonomy" id="28095"/>
    <lineage>
        <taxon>Bacteria</taxon>
        <taxon>Pseudomonadati</taxon>
        <taxon>Pseudomonadota</taxon>
        <taxon>Betaproteobacteria</taxon>
        <taxon>Burkholderiales</taxon>
        <taxon>Burkholderiaceae</taxon>
        <taxon>Burkholderia</taxon>
    </lineage>
</organism>
<gene>
    <name evidence="2" type="ORF">CRM94_18370</name>
</gene>
<evidence type="ECO:0000313" key="3">
    <source>
        <dbReference type="Proteomes" id="UP000220629"/>
    </source>
</evidence>
<protein>
    <submittedName>
        <fullName evidence="2">DUF433 domain-containing protein</fullName>
    </submittedName>
</protein>
<evidence type="ECO:0000259" key="1">
    <source>
        <dbReference type="Pfam" id="PF21321"/>
    </source>
</evidence>
<feature type="domain" description="Putative antitoxin VapB45-like DNA-binding HTH" evidence="1">
    <location>
        <begin position="8"/>
        <end position="87"/>
    </location>
</feature>
<accession>A0A2A7RYX0</accession>
<dbReference type="InterPro" id="IPR048708">
    <property type="entry name" value="VapB45-like_HTH"/>
</dbReference>
<dbReference type="Proteomes" id="UP000220629">
    <property type="component" value="Unassembled WGS sequence"/>
</dbReference>
<dbReference type="AlphaFoldDB" id="A0A2A7RYX0"/>
<proteinExistence type="predicted"/>